<dbReference type="GO" id="GO:0016272">
    <property type="term" value="C:prefoldin complex"/>
    <property type="evidence" value="ECO:0007669"/>
    <property type="project" value="InterPro"/>
</dbReference>
<dbReference type="InterPro" id="IPR002777">
    <property type="entry name" value="PFD_beta-like"/>
</dbReference>
<dbReference type="Gene3D" id="1.10.287.370">
    <property type="match status" value="1"/>
</dbReference>
<evidence type="ECO:0000256" key="3">
    <source>
        <dbReference type="ARBA" id="ARBA00023186"/>
    </source>
</evidence>
<comment type="subunit">
    <text evidence="2">Heterohexamer of two PFD-alpha type and four PFD-beta type subunits.</text>
</comment>
<sequence>MSPFIKNNNKLKQILSFREIAEKKTVLARMSAGSREEETQNLLGQLQMKMIDIQTSLKKSTGQIEGLKREIQRSKLTDKEINTLPTETRMFSSVGRMFVLNTKAEVREQIEKKIKTCEDDIKKQESTKTYLEKQMRECETHFKERLGGGAAGGKKTRS</sequence>
<dbReference type="GO" id="GO:0044183">
    <property type="term" value="F:protein folding chaperone"/>
    <property type="evidence" value="ECO:0007669"/>
    <property type="project" value="TreeGrafter"/>
</dbReference>
<dbReference type="CDD" id="cd23164">
    <property type="entry name" value="Prefoldin_1"/>
    <property type="match status" value="1"/>
</dbReference>
<comment type="caution">
    <text evidence="4">The sequence shown here is derived from an EMBL/GenBank/DDBJ whole genome shotgun (WGS) entry which is preliminary data.</text>
</comment>
<dbReference type="EMBL" id="CAJNOJ010000085">
    <property type="protein sequence ID" value="CAF1070225.1"/>
    <property type="molecule type" value="Genomic_DNA"/>
</dbReference>
<comment type="similarity">
    <text evidence="1">Belongs to the prefoldin subunit beta family.</text>
</comment>
<dbReference type="AlphaFoldDB" id="A0A814LUD8"/>
<proteinExistence type="inferred from homology"/>
<protein>
    <recommendedName>
        <fullName evidence="6">Prefoldin subunit 1</fullName>
    </recommendedName>
</protein>
<evidence type="ECO:0000256" key="1">
    <source>
        <dbReference type="ARBA" id="ARBA00008045"/>
    </source>
</evidence>
<dbReference type="OrthoDB" id="5242628at2759"/>
<organism evidence="4 5">
    <name type="scientific">Adineta ricciae</name>
    <name type="common">Rotifer</name>
    <dbReference type="NCBI Taxonomy" id="249248"/>
    <lineage>
        <taxon>Eukaryota</taxon>
        <taxon>Metazoa</taxon>
        <taxon>Spiralia</taxon>
        <taxon>Gnathifera</taxon>
        <taxon>Rotifera</taxon>
        <taxon>Eurotatoria</taxon>
        <taxon>Bdelloidea</taxon>
        <taxon>Adinetida</taxon>
        <taxon>Adinetidae</taxon>
        <taxon>Adineta</taxon>
    </lineage>
</organism>
<evidence type="ECO:0000313" key="5">
    <source>
        <dbReference type="Proteomes" id="UP000663852"/>
    </source>
</evidence>
<name>A0A814LUD8_ADIRI</name>
<accession>A0A814LUD8</accession>
<evidence type="ECO:0000256" key="2">
    <source>
        <dbReference type="ARBA" id="ARBA00011695"/>
    </source>
</evidence>
<dbReference type="PANTHER" id="PTHR20903:SF0">
    <property type="entry name" value="PREFOLDIN SUBUNIT 1"/>
    <property type="match status" value="1"/>
</dbReference>
<dbReference type="GO" id="GO:0051082">
    <property type="term" value="F:unfolded protein binding"/>
    <property type="evidence" value="ECO:0007669"/>
    <property type="project" value="InterPro"/>
</dbReference>
<gene>
    <name evidence="4" type="ORF">EDS130_LOCUS18398</name>
</gene>
<evidence type="ECO:0008006" key="6">
    <source>
        <dbReference type="Google" id="ProtNLM"/>
    </source>
</evidence>
<dbReference type="PANTHER" id="PTHR20903">
    <property type="entry name" value="PREFOLDIN SUBUNIT 1-RELATED"/>
    <property type="match status" value="1"/>
</dbReference>
<dbReference type="GO" id="GO:0005737">
    <property type="term" value="C:cytoplasm"/>
    <property type="evidence" value="ECO:0007669"/>
    <property type="project" value="TreeGrafter"/>
</dbReference>
<dbReference type="SUPFAM" id="SSF46579">
    <property type="entry name" value="Prefoldin"/>
    <property type="match status" value="1"/>
</dbReference>
<reference evidence="4" key="1">
    <citation type="submission" date="2021-02" db="EMBL/GenBank/DDBJ databases">
        <authorList>
            <person name="Nowell W R."/>
        </authorList>
    </citation>
    <scope>NUCLEOTIDE SEQUENCE</scope>
</reference>
<evidence type="ECO:0000313" key="4">
    <source>
        <dbReference type="EMBL" id="CAF1070225.1"/>
    </source>
</evidence>
<keyword evidence="3" id="KW-0143">Chaperone</keyword>
<dbReference type="Pfam" id="PF01920">
    <property type="entry name" value="Prefoldin_2"/>
    <property type="match status" value="1"/>
</dbReference>
<dbReference type="InterPro" id="IPR009053">
    <property type="entry name" value="Prefoldin"/>
</dbReference>
<dbReference type="Proteomes" id="UP000663852">
    <property type="component" value="Unassembled WGS sequence"/>
</dbReference>